<dbReference type="EC" id="2.4.-.-" evidence="2"/>
<dbReference type="RefSeq" id="WP_021824377.1">
    <property type="nucleotide sequence ID" value="NZ_AWGW01000003.1"/>
</dbReference>
<dbReference type="EMBL" id="AWGW01000003">
    <property type="protein sequence ID" value="ERK02918.1"/>
    <property type="molecule type" value="Genomic_DNA"/>
</dbReference>
<keyword evidence="2" id="KW-0328">Glycosyltransferase</keyword>
<dbReference type="PANTHER" id="PTHR22916">
    <property type="entry name" value="GLYCOSYLTRANSFERASE"/>
    <property type="match status" value="1"/>
</dbReference>
<dbReference type="GO" id="GO:0016758">
    <property type="term" value="F:hexosyltransferase activity"/>
    <property type="evidence" value="ECO:0007669"/>
    <property type="project" value="UniProtKB-ARBA"/>
</dbReference>
<organism evidence="2 3">
    <name type="scientific">Segatella salivae F0493</name>
    <dbReference type="NCBI Taxonomy" id="1395125"/>
    <lineage>
        <taxon>Bacteria</taxon>
        <taxon>Pseudomonadati</taxon>
        <taxon>Bacteroidota</taxon>
        <taxon>Bacteroidia</taxon>
        <taxon>Bacteroidales</taxon>
        <taxon>Prevotellaceae</taxon>
        <taxon>Segatella</taxon>
    </lineage>
</organism>
<gene>
    <name evidence="2" type="ORF">HMPREF9145_1638</name>
</gene>
<dbReference type="Pfam" id="PF00535">
    <property type="entry name" value="Glycos_transf_2"/>
    <property type="match status" value="1"/>
</dbReference>
<dbReference type="SUPFAM" id="SSF53448">
    <property type="entry name" value="Nucleotide-diphospho-sugar transferases"/>
    <property type="match status" value="1"/>
</dbReference>
<dbReference type="InterPro" id="IPR001173">
    <property type="entry name" value="Glyco_trans_2-like"/>
</dbReference>
<dbReference type="Gene3D" id="3.90.550.10">
    <property type="entry name" value="Spore Coat Polysaccharide Biosynthesis Protein SpsA, Chain A"/>
    <property type="match status" value="1"/>
</dbReference>
<dbReference type="CDD" id="cd00761">
    <property type="entry name" value="Glyco_tranf_GTA_type"/>
    <property type="match status" value="1"/>
</dbReference>
<comment type="caution">
    <text evidence="2">The sequence shown here is derived from an EMBL/GenBank/DDBJ whole genome shotgun (WGS) entry which is preliminary data.</text>
</comment>
<accession>U2LEK7</accession>
<protein>
    <submittedName>
        <fullName evidence="2">Glycosyltransferase, group 2 family protein</fullName>
        <ecNumber evidence="2">2.4.-.-</ecNumber>
    </submittedName>
</protein>
<sequence length="325" mass="37878">MPKISVIVPVYNAGIYLEECLKSILQQTFQDIEVILILDCPTDGSDKVCQSFAEKDSRIKIIYNKHNLHIGLSRNRGLDIAQGEYIAFSDDDDTRELNMYEILYNKAKREDADMVVGLTVNAYKDRLQVFEYPALREDDLRDFALIDLISCGGIRSDTPLCVNIHPHLYKRSLLDKYQLRFVDTKSIVPEDRLFNINVLLYARKVVLERTPLYFHRIIQNSESHSQSYFDFNKHVCYIKNINSLLQSTRSFQLYCFAFYIGAGKLLMSDILNSLITNKSIREFICRIRLLKSDAIFSSIFHFYVVSQAEKKHIRFFKKMVCCLLK</sequence>
<dbReference type="Proteomes" id="UP000017023">
    <property type="component" value="Unassembled WGS sequence"/>
</dbReference>
<dbReference type="InterPro" id="IPR029044">
    <property type="entry name" value="Nucleotide-diphossugar_trans"/>
</dbReference>
<dbReference type="GeneID" id="78496861"/>
<dbReference type="AlphaFoldDB" id="U2LEK7"/>
<evidence type="ECO:0000259" key="1">
    <source>
        <dbReference type="Pfam" id="PF00535"/>
    </source>
</evidence>
<reference evidence="2 3" key="1">
    <citation type="submission" date="2013-08" db="EMBL/GenBank/DDBJ databases">
        <authorList>
            <person name="Durkin A.S."/>
            <person name="Haft D.R."/>
            <person name="McCorrison J."/>
            <person name="Torralba M."/>
            <person name="Gillis M."/>
            <person name="Haft D.H."/>
            <person name="Methe B."/>
            <person name="Sutton G."/>
            <person name="Nelson K.E."/>
        </authorList>
    </citation>
    <scope>NUCLEOTIDE SEQUENCE [LARGE SCALE GENOMIC DNA]</scope>
    <source>
        <strain evidence="2 3">F0493</strain>
    </source>
</reference>
<name>U2LEK7_9BACT</name>
<dbReference type="PANTHER" id="PTHR22916:SF3">
    <property type="entry name" value="UDP-GLCNAC:BETAGAL BETA-1,3-N-ACETYLGLUCOSAMINYLTRANSFERASE-LIKE PROTEIN 1"/>
    <property type="match status" value="1"/>
</dbReference>
<evidence type="ECO:0000313" key="3">
    <source>
        <dbReference type="Proteomes" id="UP000017023"/>
    </source>
</evidence>
<proteinExistence type="predicted"/>
<keyword evidence="2" id="KW-0808">Transferase</keyword>
<dbReference type="PATRIC" id="fig|1395125.3.peg.113"/>
<evidence type="ECO:0000313" key="2">
    <source>
        <dbReference type="EMBL" id="ERK02918.1"/>
    </source>
</evidence>
<feature type="domain" description="Glycosyltransferase 2-like" evidence="1">
    <location>
        <begin position="5"/>
        <end position="127"/>
    </location>
</feature>